<keyword evidence="2" id="KW-0963">Cytoplasm</keyword>
<comment type="caution">
    <text evidence="5">The sequence shown here is derived from an EMBL/GenBank/DDBJ whole genome shotgun (WGS) entry which is preliminary data.</text>
</comment>
<dbReference type="EMBL" id="CAJJDM010000064">
    <property type="protein sequence ID" value="CAD8080384.1"/>
    <property type="molecule type" value="Genomic_DNA"/>
</dbReference>
<feature type="domain" description="GST N-terminal" evidence="3">
    <location>
        <begin position="1"/>
        <end position="82"/>
    </location>
</feature>
<dbReference type="Pfam" id="PF02798">
    <property type="entry name" value="GST_N"/>
    <property type="match status" value="2"/>
</dbReference>
<evidence type="ECO:0000256" key="2">
    <source>
        <dbReference type="ARBA" id="ARBA00022490"/>
    </source>
</evidence>
<dbReference type="SFLD" id="SFLDS00019">
    <property type="entry name" value="Glutathione_Transferase_(cytos"/>
    <property type="match status" value="2"/>
</dbReference>
<accession>A0A8S1MZP1</accession>
<feature type="domain" description="GST N-terminal" evidence="3">
    <location>
        <begin position="235"/>
        <end position="316"/>
    </location>
</feature>
<evidence type="ECO:0000313" key="5">
    <source>
        <dbReference type="EMBL" id="CAD8080384.1"/>
    </source>
</evidence>
<evidence type="ECO:0000313" key="6">
    <source>
        <dbReference type="Proteomes" id="UP000688137"/>
    </source>
</evidence>
<sequence>MSITLYFNPYSHRCLSVKTVLLLTKSDFNEKIIDVLKGENLKQAFTNINPNQTVPAITEGFFSLFESHAIMKYICINKPDFKLYPNTLQQRALIDSYLDWHQNEFTKLLDYSKECYLQPLLIGNKVPENRVSRLVDVEEVIQFFIKTFLNNGQYNYIFDQPNFTLADIRAVCDLTSLFICNFDFEKFPILEQYIWRMFKITDLYQSHKDYFNLIQKQKYKNQFIQSILTKQLKQEQITLYFHPLSSPSRAVRSLLLLAQIDFDEKVIDILKSENKSDQYTNINPNQTVPSIKQGTFTLFESHAILKYICEQYRLFDFYPQENLRLKALIDNYLDFHLNEMKQITDYVLNSQKIQNEQELKEKQLNIDNLLQFFVKIFLNEGKYKYIYNHKTISIADLSAVNEILFLVMINYDFNKVPQIQKYITNILDNEYVKQSNKEYLSTISSNQHNNFNQFNKQIITTQKKRGCC</sequence>
<proteinExistence type="predicted"/>
<evidence type="ECO:0000256" key="1">
    <source>
        <dbReference type="ARBA" id="ARBA00004496"/>
    </source>
</evidence>
<dbReference type="GO" id="GO:0004364">
    <property type="term" value="F:glutathione transferase activity"/>
    <property type="evidence" value="ECO:0007669"/>
    <property type="project" value="TreeGrafter"/>
</dbReference>
<evidence type="ECO:0000259" key="4">
    <source>
        <dbReference type="PROSITE" id="PS50405"/>
    </source>
</evidence>
<evidence type="ECO:0000259" key="3">
    <source>
        <dbReference type="PROSITE" id="PS50404"/>
    </source>
</evidence>
<dbReference type="Proteomes" id="UP000688137">
    <property type="component" value="Unassembled WGS sequence"/>
</dbReference>
<dbReference type="PANTHER" id="PTHR43917">
    <property type="match status" value="1"/>
</dbReference>
<dbReference type="PANTHER" id="PTHR43917:SF8">
    <property type="entry name" value="GH16740P-RELATED"/>
    <property type="match status" value="1"/>
</dbReference>
<feature type="domain" description="GST C-terminal" evidence="4">
    <location>
        <begin position="322"/>
        <end position="458"/>
    </location>
</feature>
<dbReference type="InterPro" id="IPR004045">
    <property type="entry name" value="Glutathione_S-Trfase_N"/>
</dbReference>
<keyword evidence="6" id="KW-1185">Reference proteome</keyword>
<reference evidence="5" key="1">
    <citation type="submission" date="2021-01" db="EMBL/GenBank/DDBJ databases">
        <authorList>
            <consortium name="Genoscope - CEA"/>
            <person name="William W."/>
        </authorList>
    </citation>
    <scope>NUCLEOTIDE SEQUENCE</scope>
</reference>
<dbReference type="FunFam" id="1.20.1050.10:FF:000067">
    <property type="entry name" value="Uncharacterized protein"/>
    <property type="match status" value="1"/>
</dbReference>
<dbReference type="InterPro" id="IPR010987">
    <property type="entry name" value="Glutathione-S-Trfase_C-like"/>
</dbReference>
<feature type="domain" description="GST C-terminal" evidence="4">
    <location>
        <begin position="87"/>
        <end position="222"/>
    </location>
</feature>
<dbReference type="SFLD" id="SFLDG00358">
    <property type="entry name" value="Main_(cytGST)"/>
    <property type="match status" value="2"/>
</dbReference>
<dbReference type="GO" id="GO:0006749">
    <property type="term" value="P:glutathione metabolic process"/>
    <property type="evidence" value="ECO:0007669"/>
    <property type="project" value="TreeGrafter"/>
</dbReference>
<organism evidence="5 6">
    <name type="scientific">Paramecium primaurelia</name>
    <dbReference type="NCBI Taxonomy" id="5886"/>
    <lineage>
        <taxon>Eukaryota</taxon>
        <taxon>Sar</taxon>
        <taxon>Alveolata</taxon>
        <taxon>Ciliophora</taxon>
        <taxon>Intramacronucleata</taxon>
        <taxon>Oligohymenophorea</taxon>
        <taxon>Peniculida</taxon>
        <taxon>Parameciidae</taxon>
        <taxon>Paramecium</taxon>
    </lineage>
</organism>
<gene>
    <name evidence="5" type="ORF">PPRIM_AZ9-3.1.T0630235</name>
</gene>
<protein>
    <recommendedName>
        <fullName evidence="7">Glutathione S-transferase</fullName>
    </recommendedName>
</protein>
<dbReference type="PROSITE" id="PS50404">
    <property type="entry name" value="GST_NTER"/>
    <property type="match status" value="2"/>
</dbReference>
<comment type="subcellular location">
    <subcellularLocation>
        <location evidence="1">Cytoplasm</location>
    </subcellularLocation>
</comment>
<dbReference type="GO" id="GO:0005737">
    <property type="term" value="C:cytoplasm"/>
    <property type="evidence" value="ECO:0007669"/>
    <property type="project" value="UniProtKB-SubCell"/>
</dbReference>
<name>A0A8S1MZP1_PARPR</name>
<dbReference type="InterPro" id="IPR040079">
    <property type="entry name" value="Glutathione_S-Trfase"/>
</dbReference>
<dbReference type="InterPro" id="IPR051369">
    <property type="entry name" value="GST_Theta"/>
</dbReference>
<dbReference type="AlphaFoldDB" id="A0A8S1MZP1"/>
<dbReference type="OMA" id="LDYSKEC"/>
<evidence type="ECO:0008006" key="7">
    <source>
        <dbReference type="Google" id="ProtNLM"/>
    </source>
</evidence>
<dbReference type="PROSITE" id="PS50405">
    <property type="entry name" value="GST_CTER"/>
    <property type="match status" value="2"/>
</dbReference>
<dbReference type="FunFam" id="3.40.30.10:FF:000202">
    <property type="entry name" value="glutathione S-transferase 1"/>
    <property type="match status" value="2"/>
</dbReference>